<comment type="caution">
    <text evidence="3">The sequence shown here is derived from an EMBL/GenBank/DDBJ whole genome shotgun (WGS) entry which is preliminary data.</text>
</comment>
<feature type="transmembrane region" description="Helical" evidence="1">
    <location>
        <begin position="65"/>
        <end position="87"/>
    </location>
</feature>
<evidence type="ECO:0000313" key="4">
    <source>
        <dbReference type="Proteomes" id="UP000228875"/>
    </source>
</evidence>
<dbReference type="InterPro" id="IPR043712">
    <property type="entry name" value="DUF5652"/>
</dbReference>
<gene>
    <name evidence="3" type="ORF">CO077_02740</name>
</gene>
<accession>A0A2M8DMA4</accession>
<dbReference type="Proteomes" id="UP000228875">
    <property type="component" value="Unassembled WGS sequence"/>
</dbReference>
<organism evidence="3 4">
    <name type="scientific">Candidatus Nealsonbacteria bacterium CG_4_9_14_0_8_um_filter_35_12</name>
    <dbReference type="NCBI Taxonomy" id="1974692"/>
    <lineage>
        <taxon>Bacteria</taxon>
        <taxon>Candidatus Nealsoniibacteriota</taxon>
    </lineage>
</organism>
<keyword evidence="1" id="KW-1133">Transmembrane helix</keyword>
<protein>
    <recommendedName>
        <fullName evidence="2">DUF5652 domain-containing protein</fullName>
    </recommendedName>
</protein>
<proteinExistence type="predicted"/>
<dbReference type="Pfam" id="PF18893">
    <property type="entry name" value="DUF5652"/>
    <property type="match status" value="1"/>
</dbReference>
<dbReference type="AlphaFoldDB" id="A0A2M8DMA4"/>
<evidence type="ECO:0000256" key="1">
    <source>
        <dbReference type="SAM" id="Phobius"/>
    </source>
</evidence>
<feature type="transmembrane region" description="Helical" evidence="1">
    <location>
        <begin position="20"/>
        <end position="37"/>
    </location>
</feature>
<sequence>MTVSQLLFQIPGLSQTDPKTLIFAIFFSFFWLLPWTPPTHHPPASSTRAPGVALWKAAKNSHKKWFIALFLLNTLSILEILYIFVFLKRKKIARPSQTEAGS</sequence>
<evidence type="ECO:0000313" key="3">
    <source>
        <dbReference type="EMBL" id="PJB99253.1"/>
    </source>
</evidence>
<reference evidence="4" key="1">
    <citation type="submission" date="2017-09" db="EMBL/GenBank/DDBJ databases">
        <title>Depth-based differentiation of microbial function through sediment-hosted aquifers and enrichment of novel symbionts in the deep terrestrial subsurface.</title>
        <authorList>
            <person name="Probst A.J."/>
            <person name="Ladd B."/>
            <person name="Jarett J.K."/>
            <person name="Geller-Mcgrath D.E."/>
            <person name="Sieber C.M.K."/>
            <person name="Emerson J.B."/>
            <person name="Anantharaman K."/>
            <person name="Thomas B.C."/>
            <person name="Malmstrom R."/>
            <person name="Stieglmeier M."/>
            <person name="Klingl A."/>
            <person name="Woyke T."/>
            <person name="Ryan C.M."/>
            <person name="Banfield J.F."/>
        </authorList>
    </citation>
    <scope>NUCLEOTIDE SEQUENCE [LARGE SCALE GENOMIC DNA]</scope>
</reference>
<keyword evidence="1" id="KW-0812">Transmembrane</keyword>
<keyword evidence="1" id="KW-0472">Membrane</keyword>
<dbReference type="EMBL" id="PFTB01000061">
    <property type="protein sequence ID" value="PJB99253.1"/>
    <property type="molecule type" value="Genomic_DNA"/>
</dbReference>
<evidence type="ECO:0000259" key="2">
    <source>
        <dbReference type="Pfam" id="PF18893"/>
    </source>
</evidence>
<feature type="domain" description="DUF5652" evidence="2">
    <location>
        <begin position="51"/>
        <end position="91"/>
    </location>
</feature>
<name>A0A2M8DMA4_9BACT</name>